<accession>A0A4P9Z294</accession>
<reference evidence="10" key="1">
    <citation type="journal article" date="2018" name="Nat. Microbiol.">
        <title>Leveraging single-cell genomics to expand the fungal tree of life.</title>
        <authorList>
            <person name="Ahrendt S.R."/>
            <person name="Quandt C.A."/>
            <person name="Ciobanu D."/>
            <person name="Clum A."/>
            <person name="Salamov A."/>
            <person name="Andreopoulos B."/>
            <person name="Cheng J.F."/>
            <person name="Woyke T."/>
            <person name="Pelin A."/>
            <person name="Henrissat B."/>
            <person name="Reynolds N.K."/>
            <person name="Benny G.L."/>
            <person name="Smith M.E."/>
            <person name="James T.Y."/>
            <person name="Grigoriev I.V."/>
        </authorList>
    </citation>
    <scope>NUCLEOTIDE SEQUENCE [LARGE SCALE GENOMIC DNA]</scope>
    <source>
        <strain evidence="10">Benny S71-1</strain>
    </source>
</reference>
<dbReference type="InterPro" id="IPR044635">
    <property type="entry name" value="UBP14-like"/>
</dbReference>
<protein>
    <recommendedName>
        <fullName evidence="6">Ubiquitin carboxyl-terminal hydrolase</fullName>
        <ecNumber evidence="6">3.4.19.12</ecNumber>
    </recommendedName>
</protein>
<evidence type="ECO:0000256" key="4">
    <source>
        <dbReference type="ARBA" id="ARBA00022801"/>
    </source>
</evidence>
<dbReference type="GO" id="GO:0070628">
    <property type="term" value="F:proteasome binding"/>
    <property type="evidence" value="ECO:0007669"/>
    <property type="project" value="TreeGrafter"/>
</dbReference>
<evidence type="ECO:0000256" key="1">
    <source>
        <dbReference type="ARBA" id="ARBA00000707"/>
    </source>
</evidence>
<evidence type="ECO:0000256" key="6">
    <source>
        <dbReference type="RuleBase" id="RU366025"/>
    </source>
</evidence>
<dbReference type="InterPro" id="IPR028889">
    <property type="entry name" value="USP"/>
</dbReference>
<dbReference type="GO" id="GO:0016579">
    <property type="term" value="P:protein deubiquitination"/>
    <property type="evidence" value="ECO:0007669"/>
    <property type="project" value="InterPro"/>
</dbReference>
<evidence type="ECO:0000313" key="10">
    <source>
        <dbReference type="Proteomes" id="UP000278143"/>
    </source>
</evidence>
<dbReference type="PROSITE" id="PS00973">
    <property type="entry name" value="USP_2"/>
    <property type="match status" value="1"/>
</dbReference>
<feature type="region of interest" description="Disordered" evidence="7">
    <location>
        <begin position="216"/>
        <end position="311"/>
    </location>
</feature>
<comment type="catalytic activity">
    <reaction evidence="1 6">
        <text>Thiol-dependent hydrolysis of ester, thioester, amide, peptide and isopeptide bonds formed by the C-terminal Gly of ubiquitin (a 76-residue protein attached to proteins as an intracellular targeting signal).</text>
        <dbReference type="EC" id="3.4.19.12"/>
    </reaction>
</comment>
<dbReference type="EC" id="3.4.19.12" evidence="6"/>
<feature type="domain" description="USP" evidence="8">
    <location>
        <begin position="106"/>
        <end position="747"/>
    </location>
</feature>
<evidence type="ECO:0000256" key="7">
    <source>
        <dbReference type="SAM" id="MobiDB-lite"/>
    </source>
</evidence>
<evidence type="ECO:0000256" key="3">
    <source>
        <dbReference type="ARBA" id="ARBA00022786"/>
    </source>
</evidence>
<dbReference type="InterPro" id="IPR001394">
    <property type="entry name" value="Peptidase_C19_UCH"/>
</dbReference>
<dbReference type="PROSITE" id="PS00972">
    <property type="entry name" value="USP_1"/>
    <property type="match status" value="1"/>
</dbReference>
<dbReference type="PANTHER" id="PTHR43982">
    <property type="entry name" value="UBIQUITIN CARBOXYL-TERMINAL HYDROLASE"/>
    <property type="match status" value="1"/>
</dbReference>
<keyword evidence="4 6" id="KW-0378">Hydrolase</keyword>
<dbReference type="Pfam" id="PF00443">
    <property type="entry name" value="UCH"/>
    <property type="match status" value="2"/>
</dbReference>
<dbReference type="InterPro" id="IPR025305">
    <property type="entry name" value="UCH_repeat_domain"/>
</dbReference>
<organism evidence="9 10">
    <name type="scientific">Syncephalis pseudoplumigaleata</name>
    <dbReference type="NCBI Taxonomy" id="1712513"/>
    <lineage>
        <taxon>Eukaryota</taxon>
        <taxon>Fungi</taxon>
        <taxon>Fungi incertae sedis</taxon>
        <taxon>Zoopagomycota</taxon>
        <taxon>Zoopagomycotina</taxon>
        <taxon>Zoopagomycetes</taxon>
        <taxon>Zoopagales</taxon>
        <taxon>Piptocephalidaceae</taxon>
        <taxon>Syncephalis</taxon>
    </lineage>
</organism>
<gene>
    <name evidence="9" type="ORF">SYNPS1DRAFT_27842</name>
</gene>
<dbReference type="PROSITE" id="PS50235">
    <property type="entry name" value="USP_3"/>
    <property type="match status" value="1"/>
</dbReference>
<dbReference type="GO" id="GO:0043161">
    <property type="term" value="P:proteasome-mediated ubiquitin-dependent protein catabolic process"/>
    <property type="evidence" value="ECO:0007669"/>
    <property type="project" value="InterPro"/>
</dbReference>
<dbReference type="GO" id="GO:0061136">
    <property type="term" value="P:regulation of proteasomal protein catabolic process"/>
    <property type="evidence" value="ECO:0007669"/>
    <property type="project" value="TreeGrafter"/>
</dbReference>
<evidence type="ECO:0000256" key="2">
    <source>
        <dbReference type="ARBA" id="ARBA00022670"/>
    </source>
</evidence>
<feature type="compositionally biased region" description="Polar residues" evidence="7">
    <location>
        <begin position="267"/>
        <end position="277"/>
    </location>
</feature>
<dbReference type="SUPFAM" id="SSF54001">
    <property type="entry name" value="Cysteine proteinases"/>
    <property type="match status" value="1"/>
</dbReference>
<evidence type="ECO:0000256" key="5">
    <source>
        <dbReference type="ARBA" id="ARBA00022807"/>
    </source>
</evidence>
<evidence type="ECO:0000313" key="9">
    <source>
        <dbReference type="EMBL" id="RKP26468.1"/>
    </source>
</evidence>
<dbReference type="AlphaFoldDB" id="A0A4P9Z294"/>
<dbReference type="Gene3D" id="3.90.70.10">
    <property type="entry name" value="Cysteine proteinases"/>
    <property type="match status" value="2"/>
</dbReference>
<dbReference type="InterPro" id="IPR018200">
    <property type="entry name" value="USP_CS"/>
</dbReference>
<dbReference type="Proteomes" id="UP000278143">
    <property type="component" value="Unassembled WGS sequence"/>
</dbReference>
<dbReference type="PANTHER" id="PTHR43982:SF6">
    <property type="entry name" value="UBIQUITIN CARBOXYL-TERMINAL HYDROLASE 2-RELATED"/>
    <property type="match status" value="1"/>
</dbReference>
<sequence length="774" mass="86519">MDAYTGPPISVDDAYSALQLEDRYLDDDMVLAIYQIHADDGQISPRYRECLRVIGQDRRSRKILSYLGQPLHTLDEGAGLHDAYGYAMRSGDTYAASPNPPSDFPVGLVNIGNTCFLNSLLQYYATIADLRAAVVNFNEQEALQQTSTDYTRQPAIAGASDDTSNSSGNEAGDRKISRKQREHAIHFTALLGRLYREMTAASDAVRPSEQLAQMALTQAEPEPDSAPVVEEQANDEEQVATDAGNNPSPEVIEMSPPKLPPRPLYSQILSSATSPSASPEVATGHEALAGADEEKEEEKEEEEEEQNDPMEDVVASTPWAVPVEARAWGTPPPPNVAGASWTTPIVVDAPEEHAYPSEQLDEFPPLAASKEPILLPDRPLPVLPPPEEEKAAPTMTFGKQEDVTGKWTAPANQSMLKRMLDTECMNNIMELLNIALSPHTDESVTEEHLVKQLFYGKMKQSLGYIDPRTDQHDGNDLYDGMDKVFGIDVDPVRHDSNDPFACQLRWTRGTATGVDIATAAHPTIPGAVHATADKRVQYDREQQKAFKSNSYLRLSPSIYMDRYMASNVAQLHDQHQRYYELKKRLEYMKERIGFLTQTTHGLSTCELLKKTIGVLEQDMAMRERMGDTLHAVNIKATIVCLREEHMQLSKELIGSHMGALQEELAETLRQVPTIYDGLHQVEYRLHAVFMHRGQASYGHYWIYIYDWEGQRWFKYNDAVVSEVSADEVFKDTTGDNANPYCMVYVRAEDLEHRVQTIYRGAKQPKEGILVDLGA</sequence>
<keyword evidence="10" id="KW-1185">Reference proteome</keyword>
<comment type="similarity">
    <text evidence="6">Belongs to the peptidase C19 family.</text>
</comment>
<keyword evidence="3 6" id="KW-0833">Ubl conjugation pathway</keyword>
<feature type="compositionally biased region" description="Acidic residues" evidence="7">
    <location>
        <begin position="291"/>
        <end position="311"/>
    </location>
</feature>
<dbReference type="Pfam" id="PF13446">
    <property type="entry name" value="RPT"/>
    <property type="match status" value="1"/>
</dbReference>
<proteinExistence type="inferred from homology"/>
<keyword evidence="2 6" id="KW-0645">Protease</keyword>
<evidence type="ECO:0000259" key="8">
    <source>
        <dbReference type="PROSITE" id="PS50235"/>
    </source>
</evidence>
<dbReference type="EMBL" id="KZ989417">
    <property type="protein sequence ID" value="RKP26468.1"/>
    <property type="molecule type" value="Genomic_DNA"/>
</dbReference>
<dbReference type="OrthoDB" id="2420415at2759"/>
<dbReference type="InterPro" id="IPR038765">
    <property type="entry name" value="Papain-like_cys_pep_sf"/>
</dbReference>
<name>A0A4P9Z294_9FUNG</name>
<dbReference type="GO" id="GO:0004843">
    <property type="term" value="F:cysteine-type deubiquitinase activity"/>
    <property type="evidence" value="ECO:0007669"/>
    <property type="project" value="UniProtKB-UniRule"/>
</dbReference>
<keyword evidence="5 6" id="KW-0788">Thiol protease</keyword>
<feature type="region of interest" description="Disordered" evidence="7">
    <location>
        <begin position="145"/>
        <end position="180"/>
    </location>
</feature>